<keyword evidence="4" id="KW-1185">Reference proteome</keyword>
<dbReference type="SUPFAM" id="SSF52096">
    <property type="entry name" value="ClpP/crotonase"/>
    <property type="match status" value="1"/>
</dbReference>
<evidence type="ECO:0000313" key="4">
    <source>
        <dbReference type="Proteomes" id="UP000433309"/>
    </source>
</evidence>
<organism evidence="3 4">
    <name type="scientific">Duganella guangzhouensis</name>
    <dbReference type="NCBI Taxonomy" id="2666084"/>
    <lineage>
        <taxon>Bacteria</taxon>
        <taxon>Pseudomonadati</taxon>
        <taxon>Pseudomonadota</taxon>
        <taxon>Betaproteobacteria</taxon>
        <taxon>Burkholderiales</taxon>
        <taxon>Oxalobacteraceae</taxon>
        <taxon>Telluria group</taxon>
        <taxon>Duganella</taxon>
    </lineage>
</organism>
<dbReference type="Pfam" id="PF03572">
    <property type="entry name" value="Peptidase_S41"/>
    <property type="match status" value="1"/>
</dbReference>
<sequence length="406" mass="44368">MKTRSLILILSLLCNLAQAQTPLQQDADFIRQTIREQHPNLGFSADAAAVERALTTIAADAPASLSRDESWQRLAVLNGLFADAHLFIGSPDWRADTAAHLKSGGGLFPFEVEIDGDGQLVIRAALGDATTELAGARIVAINGVAAGAACAQLLLRTHGDTPRFRSHLLAQRWWLYHWKMYGAASRYQLDLAREDRAWQVTVAASTQTPAILLAERDPFGFELRPDGSALLKVDSFDHEFKERFMALTHAAFTQMNERHISTLFIDISSNGGGDDDLWLDGLMPYLATRPYRTGSTYTKKTAGSPAIDGEIQTWRPAQPDNPLRFSGKVVVVIGPATYSSAVLFANVMQDFGFGTLAGEGKAARRAQSGGIRKFILPQSGLALWVPRFVLDPPNGETRRDTLLAPR</sequence>
<dbReference type="GO" id="GO:0008236">
    <property type="term" value="F:serine-type peptidase activity"/>
    <property type="evidence" value="ECO:0007669"/>
    <property type="project" value="InterPro"/>
</dbReference>
<accession>A0A6I2L1N9</accession>
<dbReference type="GO" id="GO:0006508">
    <property type="term" value="P:proteolysis"/>
    <property type="evidence" value="ECO:0007669"/>
    <property type="project" value="InterPro"/>
</dbReference>
<dbReference type="InterPro" id="IPR005151">
    <property type="entry name" value="Tail-specific_protease"/>
</dbReference>
<evidence type="ECO:0000259" key="2">
    <source>
        <dbReference type="Pfam" id="PF03572"/>
    </source>
</evidence>
<feature type="chain" id="PRO_5026145435" description="Tail specific protease domain-containing protein" evidence="1">
    <location>
        <begin position="20"/>
        <end position="406"/>
    </location>
</feature>
<keyword evidence="1" id="KW-0732">Signal</keyword>
<name>A0A6I2L1N9_9BURK</name>
<feature type="domain" description="Tail specific protease" evidence="2">
    <location>
        <begin position="231"/>
        <end position="362"/>
    </location>
</feature>
<reference evidence="3 4" key="1">
    <citation type="submission" date="2019-11" db="EMBL/GenBank/DDBJ databases">
        <title>Novel species isolated from a subtropical stream in China.</title>
        <authorList>
            <person name="Lu H."/>
        </authorList>
    </citation>
    <scope>NUCLEOTIDE SEQUENCE [LARGE SCALE GENOMIC DNA]</scope>
    <source>
        <strain evidence="3 4">FT80W</strain>
    </source>
</reference>
<dbReference type="AlphaFoldDB" id="A0A6I2L1N9"/>
<dbReference type="Gene3D" id="3.90.226.10">
    <property type="entry name" value="2-enoyl-CoA Hydratase, Chain A, domain 1"/>
    <property type="match status" value="1"/>
</dbReference>
<protein>
    <recommendedName>
        <fullName evidence="2">Tail specific protease domain-containing protein</fullName>
    </recommendedName>
</protein>
<feature type="signal peptide" evidence="1">
    <location>
        <begin position="1"/>
        <end position="19"/>
    </location>
</feature>
<dbReference type="Proteomes" id="UP000433309">
    <property type="component" value="Unassembled WGS sequence"/>
</dbReference>
<dbReference type="RefSeq" id="WP_154378485.1">
    <property type="nucleotide sequence ID" value="NZ_WKJK01000008.1"/>
</dbReference>
<evidence type="ECO:0000256" key="1">
    <source>
        <dbReference type="SAM" id="SignalP"/>
    </source>
</evidence>
<dbReference type="EMBL" id="WKJK01000008">
    <property type="protein sequence ID" value="MRW91772.1"/>
    <property type="molecule type" value="Genomic_DNA"/>
</dbReference>
<gene>
    <name evidence="3" type="ORF">GJ699_17395</name>
</gene>
<dbReference type="InterPro" id="IPR029045">
    <property type="entry name" value="ClpP/crotonase-like_dom_sf"/>
</dbReference>
<proteinExistence type="predicted"/>
<comment type="caution">
    <text evidence="3">The sequence shown here is derived from an EMBL/GenBank/DDBJ whole genome shotgun (WGS) entry which is preliminary data.</text>
</comment>
<evidence type="ECO:0000313" key="3">
    <source>
        <dbReference type="EMBL" id="MRW91772.1"/>
    </source>
</evidence>